<accession>A0A8J6JJX2</accession>
<gene>
    <name evidence="1" type="ORF">H8S62_03525</name>
</gene>
<dbReference type="AlphaFoldDB" id="A0A8J6JJX2"/>
<proteinExistence type="predicted"/>
<dbReference type="RefSeq" id="WP_186918476.1">
    <property type="nucleotide sequence ID" value="NZ_JACOPQ010000002.1"/>
</dbReference>
<name>A0A8J6JJX2_9FIRM</name>
<keyword evidence="2" id="KW-1185">Reference proteome</keyword>
<reference evidence="1" key="1">
    <citation type="submission" date="2020-08" db="EMBL/GenBank/DDBJ databases">
        <title>Genome public.</title>
        <authorList>
            <person name="Liu C."/>
            <person name="Sun Q."/>
        </authorList>
    </citation>
    <scope>NUCLEOTIDE SEQUENCE</scope>
    <source>
        <strain evidence="1">NSJ-52</strain>
    </source>
</reference>
<comment type="caution">
    <text evidence="1">The sequence shown here is derived from an EMBL/GenBank/DDBJ whole genome shotgun (WGS) entry which is preliminary data.</text>
</comment>
<protein>
    <submittedName>
        <fullName evidence="1">Uncharacterized protein</fullName>
    </submittedName>
</protein>
<dbReference type="EMBL" id="JACOPQ010000002">
    <property type="protein sequence ID" value="MBC5736079.1"/>
    <property type="molecule type" value="Genomic_DNA"/>
</dbReference>
<evidence type="ECO:0000313" key="2">
    <source>
        <dbReference type="Proteomes" id="UP000607645"/>
    </source>
</evidence>
<dbReference type="Proteomes" id="UP000607645">
    <property type="component" value="Unassembled WGS sequence"/>
</dbReference>
<evidence type="ECO:0000313" key="1">
    <source>
        <dbReference type="EMBL" id="MBC5736079.1"/>
    </source>
</evidence>
<organism evidence="1 2">
    <name type="scientific">Lawsonibacter faecis</name>
    <dbReference type="NCBI Taxonomy" id="2763052"/>
    <lineage>
        <taxon>Bacteria</taxon>
        <taxon>Bacillati</taxon>
        <taxon>Bacillota</taxon>
        <taxon>Clostridia</taxon>
        <taxon>Eubacteriales</taxon>
        <taxon>Oscillospiraceae</taxon>
        <taxon>Lawsonibacter</taxon>
    </lineage>
</organism>
<sequence>MQSGNLSGLDRLLNWLDDLREEHPRRKRQLLDRLGKALQRTAAEQAAASGMKNGGGRVPGWQKYHLGSRLGYTAVRPVGGKEGAETGPNGPGAVTNYTENGHAIRRPSAVRRGGYRYRPRIKVAAVRGYHYYARSERSALAACEAESRAWCEEMGREMGGPA</sequence>